<dbReference type="CDD" id="cd13432">
    <property type="entry name" value="LDT_IgD_like_2"/>
    <property type="match status" value="1"/>
</dbReference>
<evidence type="ECO:0000256" key="1">
    <source>
        <dbReference type="ARBA" id="ARBA00004752"/>
    </source>
</evidence>
<dbReference type="GO" id="GO:0008360">
    <property type="term" value="P:regulation of cell shape"/>
    <property type="evidence" value="ECO:0007669"/>
    <property type="project" value="UniProtKB-UniRule"/>
</dbReference>
<feature type="compositionally biased region" description="Low complexity" evidence="8">
    <location>
        <begin position="61"/>
        <end position="74"/>
    </location>
</feature>
<evidence type="ECO:0000313" key="10">
    <source>
        <dbReference type="EMBL" id="TQR82466.1"/>
    </source>
</evidence>
<dbReference type="InterPro" id="IPR005490">
    <property type="entry name" value="LD_TPept_cat_dom"/>
</dbReference>
<evidence type="ECO:0000256" key="3">
    <source>
        <dbReference type="ARBA" id="ARBA00022960"/>
    </source>
</evidence>
<dbReference type="SUPFAM" id="SSF141523">
    <property type="entry name" value="L,D-transpeptidase catalytic domain-like"/>
    <property type="match status" value="1"/>
</dbReference>
<dbReference type="Pfam" id="PF03734">
    <property type="entry name" value="YkuD"/>
    <property type="match status" value="1"/>
</dbReference>
<protein>
    <submittedName>
        <fullName evidence="10">L,D-transpeptidase family protein</fullName>
    </submittedName>
</protein>
<dbReference type="Proteomes" id="UP000315759">
    <property type="component" value="Unassembled WGS sequence"/>
</dbReference>
<comment type="pathway">
    <text evidence="1 7">Cell wall biogenesis; peptidoglycan biosynthesis.</text>
</comment>
<evidence type="ECO:0000256" key="7">
    <source>
        <dbReference type="PROSITE-ProRule" id="PRU01373"/>
    </source>
</evidence>
<name>A0A544VR48_9MYCO</name>
<dbReference type="AlphaFoldDB" id="A0A544VR48"/>
<feature type="region of interest" description="Disordered" evidence="8">
    <location>
        <begin position="52"/>
        <end position="74"/>
    </location>
</feature>
<organism evidence="10 11">
    <name type="scientific">Mycolicibacterium hodleri</name>
    <dbReference type="NCBI Taxonomy" id="49897"/>
    <lineage>
        <taxon>Bacteria</taxon>
        <taxon>Bacillati</taxon>
        <taxon>Actinomycetota</taxon>
        <taxon>Actinomycetes</taxon>
        <taxon>Mycobacteriales</taxon>
        <taxon>Mycobacteriaceae</taxon>
        <taxon>Mycolicibacterium</taxon>
    </lineage>
</organism>
<dbReference type="GO" id="GO:0005576">
    <property type="term" value="C:extracellular region"/>
    <property type="evidence" value="ECO:0007669"/>
    <property type="project" value="TreeGrafter"/>
</dbReference>
<dbReference type="GO" id="GO:0071972">
    <property type="term" value="F:peptidoglycan L,D-transpeptidase activity"/>
    <property type="evidence" value="ECO:0007669"/>
    <property type="project" value="TreeGrafter"/>
</dbReference>
<dbReference type="GO" id="GO:0071555">
    <property type="term" value="P:cell wall organization"/>
    <property type="evidence" value="ECO:0007669"/>
    <property type="project" value="UniProtKB-UniRule"/>
</dbReference>
<proteinExistence type="predicted"/>
<dbReference type="Pfam" id="PF17964">
    <property type="entry name" value="Big_10"/>
    <property type="match status" value="1"/>
</dbReference>
<dbReference type="Gene3D" id="2.60.40.3710">
    <property type="match status" value="1"/>
</dbReference>
<reference evidence="10 11" key="1">
    <citation type="submission" date="2018-10" db="EMBL/GenBank/DDBJ databases">
        <title>Draft genome of Mycobacterium hodleri strain B.</title>
        <authorList>
            <person name="Amande T.J."/>
            <person name="Mcgenity T.J."/>
        </authorList>
    </citation>
    <scope>NUCLEOTIDE SEQUENCE [LARGE SCALE GENOMIC DNA]</scope>
    <source>
        <strain evidence="10 11">B</strain>
    </source>
</reference>
<dbReference type="UniPathway" id="UPA00219"/>
<keyword evidence="2" id="KW-0808">Transferase</keyword>
<feature type="domain" description="L,D-TPase catalytic" evidence="9">
    <location>
        <begin position="274"/>
        <end position="409"/>
    </location>
</feature>
<dbReference type="PANTHER" id="PTHR30582:SF2">
    <property type="entry name" value="L,D-TRANSPEPTIDASE YCIB-RELATED"/>
    <property type="match status" value="1"/>
</dbReference>
<dbReference type="GO" id="GO:0018104">
    <property type="term" value="P:peptidoglycan-protein cross-linking"/>
    <property type="evidence" value="ECO:0007669"/>
    <property type="project" value="TreeGrafter"/>
</dbReference>
<dbReference type="CDD" id="cd16913">
    <property type="entry name" value="YkuD_like"/>
    <property type="match status" value="1"/>
</dbReference>
<dbReference type="Gene3D" id="2.60.40.3780">
    <property type="match status" value="1"/>
</dbReference>
<dbReference type="EMBL" id="VIFX01000073">
    <property type="protein sequence ID" value="TQR82466.1"/>
    <property type="molecule type" value="Genomic_DNA"/>
</dbReference>
<dbReference type="Gene3D" id="2.40.440.10">
    <property type="entry name" value="L,D-transpeptidase catalytic domain-like"/>
    <property type="match status" value="1"/>
</dbReference>
<dbReference type="InterPro" id="IPR050979">
    <property type="entry name" value="LD-transpeptidase"/>
</dbReference>
<keyword evidence="11" id="KW-1185">Reference proteome</keyword>
<keyword evidence="3 7" id="KW-0133">Cell shape</keyword>
<dbReference type="GO" id="GO:0016746">
    <property type="term" value="F:acyltransferase activity"/>
    <property type="evidence" value="ECO:0007669"/>
    <property type="project" value="UniProtKB-KW"/>
</dbReference>
<dbReference type="InterPro" id="IPR041280">
    <property type="entry name" value="Big_10"/>
</dbReference>
<sequence>MLACIPSRHLLCCYVDAVPTGDVPLTPQRRRRAAVLTVIAVVAALTSTTADARLRDRTEHTAAPAEPAATTEPPRLAVFPPADARDVVPTGATWVEAHSGTLVDVRLVNEEGRAVAGAMTPDATAWRPAEPLGYGRTYTLTATGRGTDATTATRTTRFSTVVPEKQTGVTLTTTSGAELRDGATYGVGTVIVARFDSPIVDRAAAERRMQVTTTPPVVGAWSWVNDQKAHWRPRDYFPPNTTVRVAAGIYGAELGDGIYGQEDRSVGFTIGPSHVTIADDVTKQVSVYVDGRLVRSMPTSMGRGGTETVGGKTIAFWTQPGVYTVMDKANPVMMDSSTYGLPVNSASGYRISVPYATRISPDGIYLHEREATVWAQGNTNVSAGCLNLSAEDARWFYEFSQPGDVVEIRNTGGKPLEQWQNGDWSVPWREWLQGSTLRG</sequence>
<evidence type="ECO:0000313" key="11">
    <source>
        <dbReference type="Proteomes" id="UP000315759"/>
    </source>
</evidence>
<keyword evidence="5" id="KW-0012">Acyltransferase</keyword>
<evidence type="ECO:0000256" key="5">
    <source>
        <dbReference type="ARBA" id="ARBA00023315"/>
    </source>
</evidence>
<evidence type="ECO:0000259" key="9">
    <source>
        <dbReference type="PROSITE" id="PS52029"/>
    </source>
</evidence>
<feature type="active site" description="Nucleophile" evidence="7">
    <location>
        <position position="385"/>
    </location>
</feature>
<evidence type="ECO:0000256" key="8">
    <source>
        <dbReference type="SAM" id="MobiDB-lite"/>
    </source>
</evidence>
<gene>
    <name evidence="10" type="ORF">D8S82_32010</name>
</gene>
<dbReference type="PANTHER" id="PTHR30582">
    <property type="entry name" value="L,D-TRANSPEPTIDASE"/>
    <property type="match status" value="1"/>
</dbReference>
<comment type="caution">
    <text evidence="10">The sequence shown here is derived from an EMBL/GenBank/DDBJ whole genome shotgun (WGS) entry which is preliminary data.</text>
</comment>
<keyword evidence="6 7" id="KW-0961">Cell wall biogenesis/degradation</keyword>
<evidence type="ECO:0000256" key="6">
    <source>
        <dbReference type="ARBA" id="ARBA00023316"/>
    </source>
</evidence>
<evidence type="ECO:0000256" key="2">
    <source>
        <dbReference type="ARBA" id="ARBA00022679"/>
    </source>
</evidence>
<dbReference type="InterPro" id="IPR038063">
    <property type="entry name" value="Transpep_catalytic_dom"/>
</dbReference>
<feature type="active site" description="Proton donor/acceptor" evidence="7">
    <location>
        <position position="367"/>
    </location>
</feature>
<evidence type="ECO:0000256" key="4">
    <source>
        <dbReference type="ARBA" id="ARBA00022984"/>
    </source>
</evidence>
<keyword evidence="4 7" id="KW-0573">Peptidoglycan synthesis</keyword>
<accession>A0A544VR48</accession>
<dbReference type="PROSITE" id="PS52029">
    <property type="entry name" value="LD_TPASE"/>
    <property type="match status" value="1"/>
</dbReference>